<organism evidence="1 2">
    <name type="scientific">Nocardia mangyaensis</name>
    <dbReference type="NCBI Taxonomy" id="2213200"/>
    <lineage>
        <taxon>Bacteria</taxon>
        <taxon>Bacillati</taxon>
        <taxon>Actinomycetota</taxon>
        <taxon>Actinomycetes</taxon>
        <taxon>Mycobacteriales</taxon>
        <taxon>Nocardiaceae</taxon>
        <taxon>Nocardia</taxon>
    </lineage>
</organism>
<sequence>MRRALDNAHAVRRYWGTTEQERPEFEECMNHVAPPWDTYYRGITVRATSAVTWRWLCQMRVAPYSYDWIDNFGRRSPRQWTPGADELAAGQKILMIFQVSSFERDQHITMRIHPWLRWFWGDTCCTFRVVERPEGGDCRLLMIMTVHDRTGAFARYTGLYALRKYLFPWGELVMVHKQFRTFKQLAEATPVTPPAESTERGA</sequence>
<reference evidence="1" key="1">
    <citation type="submission" date="2016-11" db="EMBL/GenBank/DDBJ databases">
        <authorList>
            <person name="Jaros S."/>
            <person name="Januszkiewicz K."/>
            <person name="Wedrychowicz H."/>
        </authorList>
    </citation>
    <scope>NUCLEOTIDE SEQUENCE [LARGE SCALE GENOMIC DNA]</scope>
    <source>
        <strain evidence="1">Y48</strain>
    </source>
</reference>
<accession>A0A1J0W209</accession>
<dbReference type="AlphaFoldDB" id="A0A1J0W209"/>
<dbReference type="EMBL" id="CP018082">
    <property type="protein sequence ID" value="APE38301.1"/>
    <property type="molecule type" value="Genomic_DNA"/>
</dbReference>
<dbReference type="Proteomes" id="UP000183810">
    <property type="component" value="Chromosome"/>
</dbReference>
<name>A0A1J0W209_9NOCA</name>
<dbReference type="KEGG" id="nsl:BOX37_13315"/>
<evidence type="ECO:0000313" key="1">
    <source>
        <dbReference type="EMBL" id="APE38301.1"/>
    </source>
</evidence>
<proteinExistence type="predicted"/>
<gene>
    <name evidence="1" type="ORF">BOX37_13315</name>
</gene>
<protein>
    <recommendedName>
        <fullName evidence="3">DUF2867 domain-containing protein</fullName>
    </recommendedName>
</protein>
<evidence type="ECO:0008006" key="3">
    <source>
        <dbReference type="Google" id="ProtNLM"/>
    </source>
</evidence>
<keyword evidence="2" id="KW-1185">Reference proteome</keyword>
<evidence type="ECO:0000313" key="2">
    <source>
        <dbReference type="Proteomes" id="UP000183810"/>
    </source>
</evidence>